<evidence type="ECO:0000256" key="9">
    <source>
        <dbReference type="SAM" id="SignalP"/>
    </source>
</evidence>
<keyword evidence="5 8" id="KW-1133">Transmembrane helix</keyword>
<feature type="transmembrane region" description="Helical" evidence="8">
    <location>
        <begin position="347"/>
        <end position="367"/>
    </location>
</feature>
<evidence type="ECO:0000256" key="7">
    <source>
        <dbReference type="ARBA" id="ARBA00023177"/>
    </source>
</evidence>
<evidence type="ECO:0000256" key="4">
    <source>
        <dbReference type="ARBA" id="ARBA00022692"/>
    </source>
</evidence>
<keyword evidence="12" id="KW-1185">Reference proteome</keyword>
<sequence>MNRLTAINRMIPALALPLAGLAVPATAQEAADAAAAVAETVAPIVDKGDATWMMISAILVMMMSVPGLALFYGGLVRTKNMLSVLMQVFTIFCVMALLWVCFGYSLAFTGAGAAEDATALTPFIGGLSKAFLAGVNPGSLAETFTQNVFVPEYVFVTFQLAFACIASALIVGATVERMKFSAILIFVVIWFFFSYLPMAHMVWWWGGPSAYDAPSGYLFGHGDLDFAGGTVIHINAGIAGLVAAIMVGPRLGYGKELMAPHNLPFTLLGGCLLWIGWFGFNAGSNMEATGTAALALLNTVVATAAAALAWAFGEWLFRGHPSLLGGVSGAIAGLVGITPAAGFVGPMGAIVIGLVAGFACMWFVVSLKSKLGIDESLDVFGIHGIGGIIGAILTGVFAAPSLGGTGVFDYSTGAVAEGYSISAQVMTQTMGVVVAVVWSAVVSFVALLIVKAVVGLRVPANDERQGLDITTHGENAYNN</sequence>
<keyword evidence="7 8" id="KW-0924">Ammonia transport</keyword>
<dbReference type="EMBL" id="WMIG01000002">
    <property type="protein sequence ID" value="MTH58678.1"/>
    <property type="molecule type" value="Genomic_DNA"/>
</dbReference>
<keyword evidence="9" id="KW-0732">Signal</keyword>
<comment type="similarity">
    <text evidence="2 8">Belongs to the ammonia transporter channel (TC 1.A.11.2) family.</text>
</comment>
<dbReference type="InterPro" id="IPR029020">
    <property type="entry name" value="Ammonium/urea_transptr"/>
</dbReference>
<feature type="transmembrane region" description="Helical" evidence="8">
    <location>
        <begin position="292"/>
        <end position="311"/>
    </location>
</feature>
<dbReference type="PROSITE" id="PS01219">
    <property type="entry name" value="AMMONIUM_TRANSP"/>
    <property type="match status" value="1"/>
</dbReference>
<name>A0A844HI68_9RHOB</name>
<feature type="domain" description="Ammonium transporter AmtB-like" evidence="10">
    <location>
        <begin position="52"/>
        <end position="477"/>
    </location>
</feature>
<dbReference type="InterPro" id="IPR001905">
    <property type="entry name" value="Ammonium_transpt"/>
</dbReference>
<dbReference type="SUPFAM" id="SSF111352">
    <property type="entry name" value="Ammonium transporter"/>
    <property type="match status" value="1"/>
</dbReference>
<keyword evidence="4 8" id="KW-0812">Transmembrane</keyword>
<feature type="transmembrane region" description="Helical" evidence="8">
    <location>
        <begin position="432"/>
        <end position="454"/>
    </location>
</feature>
<dbReference type="OrthoDB" id="9814202at2"/>
<feature type="transmembrane region" description="Helical" evidence="8">
    <location>
        <begin position="182"/>
        <end position="206"/>
    </location>
</feature>
<dbReference type="GO" id="GO:0008519">
    <property type="term" value="F:ammonium channel activity"/>
    <property type="evidence" value="ECO:0007669"/>
    <property type="project" value="InterPro"/>
</dbReference>
<feature type="transmembrane region" description="Helical" evidence="8">
    <location>
        <begin position="379"/>
        <end position="399"/>
    </location>
</feature>
<feature type="transmembrane region" description="Helical" evidence="8">
    <location>
        <begin position="226"/>
        <end position="247"/>
    </location>
</feature>
<gene>
    <name evidence="11" type="primary">amt</name>
    <name evidence="11" type="ORF">GL300_05580</name>
</gene>
<feature type="chain" id="PRO_5032471647" description="Ammonium transporter" evidence="9">
    <location>
        <begin position="28"/>
        <end position="479"/>
    </location>
</feature>
<comment type="subcellular location">
    <subcellularLocation>
        <location evidence="8">Cell membrane</location>
        <topology evidence="8">Multi-pass membrane protein</topology>
    </subcellularLocation>
    <subcellularLocation>
        <location evidence="1">Membrane</location>
        <topology evidence="1">Multi-pass membrane protein</topology>
    </subcellularLocation>
</comment>
<feature type="transmembrane region" description="Helical" evidence="8">
    <location>
        <begin position="153"/>
        <end position="175"/>
    </location>
</feature>
<accession>A0A844HI68</accession>
<evidence type="ECO:0000256" key="1">
    <source>
        <dbReference type="ARBA" id="ARBA00004141"/>
    </source>
</evidence>
<feature type="transmembrane region" description="Helical" evidence="8">
    <location>
        <begin position="51"/>
        <end position="72"/>
    </location>
</feature>
<feature type="signal peptide" evidence="9">
    <location>
        <begin position="1"/>
        <end position="27"/>
    </location>
</feature>
<evidence type="ECO:0000313" key="11">
    <source>
        <dbReference type="EMBL" id="MTH58678.1"/>
    </source>
</evidence>
<protein>
    <recommendedName>
        <fullName evidence="8">Ammonium transporter</fullName>
    </recommendedName>
</protein>
<dbReference type="PANTHER" id="PTHR43029">
    <property type="entry name" value="AMMONIUM TRANSPORTER MEP2"/>
    <property type="match status" value="1"/>
</dbReference>
<dbReference type="Gene3D" id="1.10.3430.10">
    <property type="entry name" value="Ammonium transporter AmtB like domains"/>
    <property type="match status" value="1"/>
</dbReference>
<dbReference type="PANTHER" id="PTHR43029:SF10">
    <property type="entry name" value="AMMONIUM TRANSPORTER MEP2"/>
    <property type="match status" value="1"/>
</dbReference>
<dbReference type="Proteomes" id="UP000449846">
    <property type="component" value="Unassembled WGS sequence"/>
</dbReference>
<comment type="caution">
    <text evidence="11">The sequence shown here is derived from an EMBL/GenBank/DDBJ whole genome shotgun (WGS) entry which is preliminary data.</text>
</comment>
<dbReference type="InterPro" id="IPR024041">
    <property type="entry name" value="NH4_transpt_AmtB-like_dom"/>
</dbReference>
<dbReference type="NCBIfam" id="TIGR00836">
    <property type="entry name" value="amt"/>
    <property type="match status" value="1"/>
</dbReference>
<dbReference type="AlphaFoldDB" id="A0A844HI68"/>
<evidence type="ECO:0000259" key="10">
    <source>
        <dbReference type="Pfam" id="PF00909"/>
    </source>
</evidence>
<dbReference type="RefSeq" id="WP_155038616.1">
    <property type="nucleotide sequence ID" value="NZ_JBHGCD010000005.1"/>
</dbReference>
<feature type="transmembrane region" description="Helical" evidence="8">
    <location>
        <begin position="323"/>
        <end position="341"/>
    </location>
</feature>
<dbReference type="GO" id="GO:0005886">
    <property type="term" value="C:plasma membrane"/>
    <property type="evidence" value="ECO:0007669"/>
    <property type="project" value="UniProtKB-SubCell"/>
</dbReference>
<proteinExistence type="inferred from homology"/>
<feature type="transmembrane region" description="Helical" evidence="8">
    <location>
        <begin position="259"/>
        <end position="280"/>
    </location>
</feature>
<dbReference type="Pfam" id="PF00909">
    <property type="entry name" value="Ammonium_transp"/>
    <property type="match status" value="1"/>
</dbReference>
<dbReference type="InterPro" id="IPR018047">
    <property type="entry name" value="Ammonium_transpt_CS"/>
</dbReference>
<feature type="transmembrane region" description="Helical" evidence="8">
    <location>
        <begin position="84"/>
        <end position="107"/>
    </location>
</feature>
<evidence type="ECO:0000256" key="5">
    <source>
        <dbReference type="ARBA" id="ARBA00022989"/>
    </source>
</evidence>
<evidence type="ECO:0000256" key="6">
    <source>
        <dbReference type="ARBA" id="ARBA00023136"/>
    </source>
</evidence>
<evidence type="ECO:0000313" key="12">
    <source>
        <dbReference type="Proteomes" id="UP000449846"/>
    </source>
</evidence>
<evidence type="ECO:0000256" key="3">
    <source>
        <dbReference type="ARBA" id="ARBA00022448"/>
    </source>
</evidence>
<reference evidence="11 12" key="1">
    <citation type="submission" date="2019-11" db="EMBL/GenBank/DDBJ databases">
        <authorList>
            <person name="Dong K."/>
        </authorList>
    </citation>
    <scope>NUCLEOTIDE SEQUENCE [LARGE SCALE GENOMIC DNA]</scope>
    <source>
        <strain evidence="11 12">NBRC 112902</strain>
    </source>
</reference>
<evidence type="ECO:0000256" key="8">
    <source>
        <dbReference type="RuleBase" id="RU362002"/>
    </source>
</evidence>
<organism evidence="11 12">
    <name type="scientific">Paracoccus litorisediminis</name>
    <dbReference type="NCBI Taxonomy" id="2006130"/>
    <lineage>
        <taxon>Bacteria</taxon>
        <taxon>Pseudomonadati</taxon>
        <taxon>Pseudomonadota</taxon>
        <taxon>Alphaproteobacteria</taxon>
        <taxon>Rhodobacterales</taxon>
        <taxon>Paracoccaceae</taxon>
        <taxon>Paracoccus</taxon>
    </lineage>
</organism>
<keyword evidence="6 8" id="KW-0472">Membrane</keyword>
<evidence type="ECO:0000256" key="2">
    <source>
        <dbReference type="ARBA" id="ARBA00005887"/>
    </source>
</evidence>
<keyword evidence="3 8" id="KW-0813">Transport</keyword>